<proteinExistence type="predicted"/>
<gene>
    <name evidence="2" type="ORF">SHI21_19425</name>
</gene>
<dbReference type="Proteomes" id="UP001302274">
    <property type="component" value="Unassembled WGS sequence"/>
</dbReference>
<feature type="chain" id="PRO_5045765267" description="Lipoprotein" evidence="1">
    <location>
        <begin position="19"/>
        <end position="95"/>
    </location>
</feature>
<evidence type="ECO:0008006" key="4">
    <source>
        <dbReference type="Google" id="ProtNLM"/>
    </source>
</evidence>
<evidence type="ECO:0000313" key="2">
    <source>
        <dbReference type="EMBL" id="MEA9358416.1"/>
    </source>
</evidence>
<organism evidence="2 3">
    <name type="scientific">Bacteriovorax antarcticus</name>
    <dbReference type="NCBI Taxonomy" id="3088717"/>
    <lineage>
        <taxon>Bacteria</taxon>
        <taxon>Pseudomonadati</taxon>
        <taxon>Bdellovibrionota</taxon>
        <taxon>Bacteriovoracia</taxon>
        <taxon>Bacteriovoracales</taxon>
        <taxon>Bacteriovoracaceae</taxon>
        <taxon>Bacteriovorax</taxon>
    </lineage>
</organism>
<protein>
    <recommendedName>
        <fullName evidence="4">Lipoprotein</fullName>
    </recommendedName>
</protein>
<keyword evidence="1" id="KW-0732">Signal</keyword>
<feature type="signal peptide" evidence="1">
    <location>
        <begin position="1"/>
        <end position="18"/>
    </location>
</feature>
<evidence type="ECO:0000313" key="3">
    <source>
        <dbReference type="Proteomes" id="UP001302274"/>
    </source>
</evidence>
<accession>A0ABU5VZF0</accession>
<evidence type="ECO:0000256" key="1">
    <source>
        <dbReference type="SAM" id="SignalP"/>
    </source>
</evidence>
<dbReference type="PROSITE" id="PS51257">
    <property type="entry name" value="PROKAR_LIPOPROTEIN"/>
    <property type="match status" value="1"/>
</dbReference>
<reference evidence="2 3" key="1">
    <citation type="submission" date="2023-11" db="EMBL/GenBank/DDBJ databases">
        <title>A Novel Polar Bacteriovorax (B. antarcticus) Isolated from the Biocrust in Antarctica.</title>
        <authorList>
            <person name="Mun W."/>
            <person name="Choi S.Y."/>
            <person name="Mitchell R.J."/>
        </authorList>
    </citation>
    <scope>NUCLEOTIDE SEQUENCE [LARGE SCALE GENOMIC DNA]</scope>
    <source>
        <strain evidence="2 3">PP10</strain>
    </source>
</reference>
<sequence length="95" mass="10350">MRFVICILLLLTSSCATNSSNEKILFVEKPKADCVKVASLSTIGFSLIPPVATAIAKTMLEKKAEEYKANTIQINKETGMFQVEIEATGYRCSAS</sequence>
<dbReference type="EMBL" id="JAYGJQ010000003">
    <property type="protein sequence ID" value="MEA9358416.1"/>
    <property type="molecule type" value="Genomic_DNA"/>
</dbReference>
<dbReference type="RefSeq" id="WP_323578810.1">
    <property type="nucleotide sequence ID" value="NZ_JAYGJQ010000003.1"/>
</dbReference>
<keyword evidence="3" id="KW-1185">Reference proteome</keyword>
<comment type="caution">
    <text evidence="2">The sequence shown here is derived from an EMBL/GenBank/DDBJ whole genome shotgun (WGS) entry which is preliminary data.</text>
</comment>
<name>A0ABU5VZF0_9BACT</name>